<dbReference type="OrthoDB" id="5422202at2"/>
<feature type="coiled-coil region" evidence="1">
    <location>
        <begin position="341"/>
        <end position="414"/>
    </location>
</feature>
<dbReference type="eggNOG" id="COG3266">
    <property type="taxonomic scope" value="Bacteria"/>
</dbReference>
<dbReference type="InterPro" id="IPR007139">
    <property type="entry name" value="DUF349"/>
</dbReference>
<dbReference type="STRING" id="710696.Intca_1849"/>
<sequence length="430" mass="47729">MAPPAVPAITTDHSASAAFGRVDENGTVFVRTKEGEKEVGSYPGATPEEALTYFARKYDELFASAVLLEQRLSQPEVPSKDVAEALKVLNGQVNEAAVVGDLEALATKLDEIQSNVAAKRTVEQQHRAEARVAATAERERLVAEAESIADQPESRIQWKQSGARMRELLDEWKAHQRSATRLDRDTETKLWQRFSAARNRFDKARRTHFAGLDAAHADAKGAKQRLVAEAEKLATSTDWAATASAFKRLMDDWRRAGRASRTDDDQLWARFKAAQDSFFAAKDAVVAAEEEQYRGNLAVKEELLVEAEALLPVTDLERAKAQLRAIQDKWDAAGKVPRADMDRIEKAMRRVEQTVRDAEERKWRSTNPEAAARAQGMVEQLERAVADLRDDLAKAEATGNAAKVRKAKDALEARQAWLDQARAGVREFGG</sequence>
<evidence type="ECO:0000313" key="3">
    <source>
        <dbReference type="Proteomes" id="UP000008914"/>
    </source>
</evidence>
<dbReference type="EMBL" id="CP002343">
    <property type="protein sequence ID" value="ADU48361.1"/>
    <property type="molecule type" value="Genomic_DNA"/>
</dbReference>
<dbReference type="Pfam" id="PF03993">
    <property type="entry name" value="DUF349"/>
    <property type="match status" value="3"/>
</dbReference>
<evidence type="ECO:0000256" key="1">
    <source>
        <dbReference type="SAM" id="Coils"/>
    </source>
</evidence>
<reference evidence="2 3" key="1">
    <citation type="journal article" date="2010" name="Stand. Genomic Sci.">
        <title>Complete genome sequence of Intrasporangium calvum type strain (7 KIP).</title>
        <authorList>
            <person name="Del Rio T.G."/>
            <person name="Chertkov O."/>
            <person name="Yasawong M."/>
            <person name="Lucas S."/>
            <person name="Deshpande S."/>
            <person name="Cheng J.F."/>
            <person name="Detter C."/>
            <person name="Tapia R."/>
            <person name="Han C."/>
            <person name="Goodwin L."/>
            <person name="Pitluck S."/>
            <person name="Liolios K."/>
            <person name="Ivanova N."/>
            <person name="Mavromatis K."/>
            <person name="Pati A."/>
            <person name="Chen A."/>
            <person name="Palaniappan K."/>
            <person name="Land M."/>
            <person name="Hauser L."/>
            <person name="Chang Y.J."/>
            <person name="Jeffries C.D."/>
            <person name="Rohde M."/>
            <person name="Pukall R."/>
            <person name="Sikorski J."/>
            <person name="Goker M."/>
            <person name="Woyke T."/>
            <person name="Bristow J."/>
            <person name="Eisen J.A."/>
            <person name="Markowitz V."/>
            <person name="Hugenholtz P."/>
            <person name="Kyrpides N.C."/>
            <person name="Klenk H.P."/>
            <person name="Lapidus A."/>
        </authorList>
    </citation>
    <scope>NUCLEOTIDE SEQUENCE [LARGE SCALE GENOMIC DNA]</scope>
    <source>
        <strain evidence="3">ATCC 23552 / DSM 43043 / JCM 3097 / NBRC 12989 / 7 KIP</strain>
    </source>
</reference>
<keyword evidence="1" id="KW-0175">Coiled coil</keyword>
<keyword evidence="3" id="KW-1185">Reference proteome</keyword>
<organism evidence="2 3">
    <name type="scientific">Intrasporangium calvum (strain ATCC 23552 / DSM 43043 / JCM 3097 / NBRC 12989 / NCIMB 10167 / NRRL B-3866 / 7 KIP)</name>
    <dbReference type="NCBI Taxonomy" id="710696"/>
    <lineage>
        <taxon>Bacteria</taxon>
        <taxon>Bacillati</taxon>
        <taxon>Actinomycetota</taxon>
        <taxon>Actinomycetes</taxon>
        <taxon>Micrococcales</taxon>
        <taxon>Intrasporangiaceae</taxon>
        <taxon>Intrasporangium</taxon>
    </lineage>
</organism>
<name>E6SB73_INTC7</name>
<dbReference type="KEGG" id="ica:Intca_1849"/>
<dbReference type="Proteomes" id="UP000008914">
    <property type="component" value="Chromosome"/>
</dbReference>
<gene>
    <name evidence="2" type="ordered locus">Intca_1849</name>
</gene>
<evidence type="ECO:0000313" key="2">
    <source>
        <dbReference type="EMBL" id="ADU48361.1"/>
    </source>
</evidence>
<evidence type="ECO:0008006" key="4">
    <source>
        <dbReference type="Google" id="ProtNLM"/>
    </source>
</evidence>
<protein>
    <recommendedName>
        <fullName evidence="4">ATPase involved in DNA repair</fullName>
    </recommendedName>
</protein>
<accession>E6SB73</accession>
<proteinExistence type="predicted"/>
<dbReference type="AlphaFoldDB" id="E6SB73"/>
<dbReference type="HOGENOM" id="CLU_024630_1_0_11"/>